<feature type="transmembrane region" description="Helical" evidence="6">
    <location>
        <begin position="7"/>
        <end position="28"/>
    </location>
</feature>
<dbReference type="SUPFAM" id="SSF54523">
    <property type="entry name" value="Pili subunits"/>
    <property type="match status" value="1"/>
</dbReference>
<dbReference type="EMBL" id="VUNS01000003">
    <property type="protein sequence ID" value="MST96364.1"/>
    <property type="molecule type" value="Genomic_DNA"/>
</dbReference>
<dbReference type="AlphaFoldDB" id="A0A844G056"/>
<keyword evidence="2" id="KW-0488">Methylation</keyword>
<comment type="caution">
    <text evidence="7">The sequence shown here is derived from an EMBL/GenBank/DDBJ whole genome shotgun (WGS) entry which is preliminary data.</text>
</comment>
<evidence type="ECO:0000256" key="5">
    <source>
        <dbReference type="ARBA" id="ARBA00023136"/>
    </source>
</evidence>
<gene>
    <name evidence="7" type="ORF">FYJ85_04795</name>
</gene>
<dbReference type="PANTHER" id="PTHR30093">
    <property type="entry name" value="GENERAL SECRETION PATHWAY PROTEIN G"/>
    <property type="match status" value="1"/>
</dbReference>
<evidence type="ECO:0000256" key="4">
    <source>
        <dbReference type="ARBA" id="ARBA00022989"/>
    </source>
</evidence>
<sequence>MKKTFTLIELLVVIAIIAILAAMLLPALNQARTRAKSADCIARSKQLGYANIMYAGDNQDFIAYSTLGSDGASQLFANSKQSIPQLLEKYLGKTSWRNGGKNEEPDKLWECPLIPRYSGTSWTTSFYCSKWLNGYLYLTKNAQSSRKLTRVVDVSKKILLMDTLDTEKGNISMQLYFRPKANDAANSSFSPATRLGAHGRTNGALFADGHAAGIARSYWINGSNNGPNNSAFNAHEPYQQGITGSLPN</sequence>
<keyword evidence="4 6" id="KW-1133">Transmembrane helix</keyword>
<dbReference type="NCBIfam" id="TIGR02532">
    <property type="entry name" value="IV_pilin_GFxxxE"/>
    <property type="match status" value="1"/>
</dbReference>
<evidence type="ECO:0000256" key="1">
    <source>
        <dbReference type="ARBA" id="ARBA00004167"/>
    </source>
</evidence>
<evidence type="ECO:0000256" key="2">
    <source>
        <dbReference type="ARBA" id="ARBA00022481"/>
    </source>
</evidence>
<dbReference type="RefSeq" id="WP_106053852.1">
    <property type="nucleotide sequence ID" value="NZ_DBFCGB010000176.1"/>
</dbReference>
<dbReference type="InterPro" id="IPR045584">
    <property type="entry name" value="Pilin-like"/>
</dbReference>
<dbReference type="Proteomes" id="UP000435649">
    <property type="component" value="Unassembled WGS sequence"/>
</dbReference>
<organism evidence="7 8">
    <name type="scientific">Victivallis lenta</name>
    <dbReference type="NCBI Taxonomy" id="2606640"/>
    <lineage>
        <taxon>Bacteria</taxon>
        <taxon>Pseudomonadati</taxon>
        <taxon>Lentisphaerota</taxon>
        <taxon>Lentisphaeria</taxon>
        <taxon>Victivallales</taxon>
        <taxon>Victivallaceae</taxon>
        <taxon>Victivallis</taxon>
    </lineage>
</organism>
<reference evidence="7 8" key="1">
    <citation type="submission" date="2019-08" db="EMBL/GenBank/DDBJ databases">
        <title>In-depth cultivation of the pig gut microbiome towards novel bacterial diversity and tailored functional studies.</title>
        <authorList>
            <person name="Wylensek D."/>
            <person name="Hitch T.C.A."/>
            <person name="Clavel T."/>
        </authorList>
    </citation>
    <scope>NUCLEOTIDE SEQUENCE [LARGE SCALE GENOMIC DNA]</scope>
    <source>
        <strain evidence="7 8">BBE-744-WT-12</strain>
    </source>
</reference>
<accession>A0A844G056</accession>
<dbReference type="PANTHER" id="PTHR30093:SF44">
    <property type="entry name" value="TYPE II SECRETION SYSTEM CORE PROTEIN G"/>
    <property type="match status" value="1"/>
</dbReference>
<dbReference type="Pfam" id="PF07963">
    <property type="entry name" value="N_methyl"/>
    <property type="match status" value="1"/>
</dbReference>
<keyword evidence="8" id="KW-1185">Reference proteome</keyword>
<dbReference type="Gene3D" id="3.30.700.10">
    <property type="entry name" value="Glycoprotein, Type 4 Pilin"/>
    <property type="match status" value="1"/>
</dbReference>
<name>A0A844G056_9BACT</name>
<keyword evidence="5 6" id="KW-0472">Membrane</keyword>
<comment type="subcellular location">
    <subcellularLocation>
        <location evidence="1">Membrane</location>
        <topology evidence="1">Single-pass membrane protein</topology>
    </subcellularLocation>
</comment>
<evidence type="ECO:0000256" key="6">
    <source>
        <dbReference type="SAM" id="Phobius"/>
    </source>
</evidence>
<evidence type="ECO:0000313" key="8">
    <source>
        <dbReference type="Proteomes" id="UP000435649"/>
    </source>
</evidence>
<proteinExistence type="predicted"/>
<evidence type="ECO:0000256" key="3">
    <source>
        <dbReference type="ARBA" id="ARBA00022692"/>
    </source>
</evidence>
<dbReference type="GO" id="GO:0016020">
    <property type="term" value="C:membrane"/>
    <property type="evidence" value="ECO:0007669"/>
    <property type="project" value="UniProtKB-SubCell"/>
</dbReference>
<protein>
    <submittedName>
        <fullName evidence="7">Prepilin-type N-terminal cleavage/methylation domain-containing protein</fullName>
    </submittedName>
</protein>
<dbReference type="InterPro" id="IPR012902">
    <property type="entry name" value="N_methyl_site"/>
</dbReference>
<keyword evidence="3 6" id="KW-0812">Transmembrane</keyword>
<evidence type="ECO:0000313" key="7">
    <source>
        <dbReference type="EMBL" id="MST96364.1"/>
    </source>
</evidence>